<accession>A0AAJ0GF87</accession>
<evidence type="ECO:0000256" key="1">
    <source>
        <dbReference type="ARBA" id="ARBA00005901"/>
    </source>
</evidence>
<comment type="similarity">
    <text evidence="1">Belongs to the V-ATPase E subunit family.</text>
</comment>
<dbReference type="GO" id="GO:0033178">
    <property type="term" value="C:proton-transporting two-sector ATPase complex, catalytic domain"/>
    <property type="evidence" value="ECO:0007669"/>
    <property type="project" value="InterPro"/>
</dbReference>
<proteinExistence type="inferred from homology"/>
<reference evidence="4" key="1">
    <citation type="submission" date="2023-04" db="EMBL/GenBank/DDBJ databases">
        <title>Black Yeasts Isolated from many extreme environments.</title>
        <authorList>
            <person name="Coleine C."/>
            <person name="Stajich J.E."/>
            <person name="Selbmann L."/>
        </authorList>
    </citation>
    <scope>NUCLEOTIDE SEQUENCE</scope>
    <source>
        <strain evidence="4">CCFEE 5312</strain>
    </source>
</reference>
<dbReference type="GO" id="GO:0046961">
    <property type="term" value="F:proton-transporting ATPase activity, rotational mechanism"/>
    <property type="evidence" value="ECO:0007669"/>
    <property type="project" value="InterPro"/>
</dbReference>
<gene>
    <name evidence="4" type="primary">VMA4</name>
    <name evidence="4" type="ORF">LTR09_002872</name>
</gene>
<keyword evidence="5" id="KW-1185">Reference proteome</keyword>
<protein>
    <submittedName>
        <fullName evidence="4">V-ATPase V1 sector subunit E</fullName>
    </submittedName>
</protein>
<evidence type="ECO:0000313" key="4">
    <source>
        <dbReference type="EMBL" id="KAK3056365.1"/>
    </source>
</evidence>
<evidence type="ECO:0000256" key="3">
    <source>
        <dbReference type="ARBA" id="ARBA00023065"/>
    </source>
</evidence>
<comment type="caution">
    <text evidence="4">The sequence shown here is derived from an EMBL/GenBank/DDBJ whole genome shotgun (WGS) entry which is preliminary data.</text>
</comment>
<dbReference type="Gene3D" id="3.30.2320.30">
    <property type="entry name" value="ATP synthase, E subunit, C-terminal"/>
    <property type="match status" value="1"/>
</dbReference>
<dbReference type="AlphaFoldDB" id="A0AAJ0GF87"/>
<organism evidence="4 5">
    <name type="scientific">Extremus antarcticus</name>
    <dbReference type="NCBI Taxonomy" id="702011"/>
    <lineage>
        <taxon>Eukaryota</taxon>
        <taxon>Fungi</taxon>
        <taxon>Dikarya</taxon>
        <taxon>Ascomycota</taxon>
        <taxon>Pezizomycotina</taxon>
        <taxon>Dothideomycetes</taxon>
        <taxon>Dothideomycetidae</taxon>
        <taxon>Mycosphaerellales</taxon>
        <taxon>Extremaceae</taxon>
        <taxon>Extremus</taxon>
    </lineage>
</organism>
<evidence type="ECO:0000313" key="5">
    <source>
        <dbReference type="Proteomes" id="UP001271007"/>
    </source>
</evidence>
<dbReference type="InterPro" id="IPR002842">
    <property type="entry name" value="ATPase_V1_Esu"/>
</dbReference>
<dbReference type="Gene3D" id="6.10.250.1620">
    <property type="match status" value="1"/>
</dbReference>
<keyword evidence="3" id="KW-0406">Ion transport</keyword>
<dbReference type="Proteomes" id="UP001271007">
    <property type="component" value="Unassembled WGS sequence"/>
</dbReference>
<evidence type="ECO:0000256" key="2">
    <source>
        <dbReference type="ARBA" id="ARBA00022448"/>
    </source>
</evidence>
<name>A0AAJ0GF87_9PEZI</name>
<dbReference type="PANTHER" id="PTHR45715">
    <property type="entry name" value="ATPASE H+-TRANSPORTING V1 SUBUNIT E1A-RELATED"/>
    <property type="match status" value="1"/>
</dbReference>
<dbReference type="HAMAP" id="MF_00311">
    <property type="entry name" value="ATP_synth_E_arch"/>
    <property type="match status" value="1"/>
</dbReference>
<dbReference type="EMBL" id="JAWDJX010000006">
    <property type="protein sequence ID" value="KAK3056365.1"/>
    <property type="molecule type" value="Genomic_DNA"/>
</dbReference>
<keyword evidence="2" id="KW-0813">Transport</keyword>
<dbReference type="Pfam" id="PF01991">
    <property type="entry name" value="vATP-synt_E"/>
    <property type="match status" value="1"/>
</dbReference>
<dbReference type="InterPro" id="IPR038495">
    <property type="entry name" value="ATPase_E_C"/>
</dbReference>
<sequence length="235" mass="26629">MSTPHALTDTQVTTELRKMTAFIRQEALEKAREIHLKADEEFSIEKSKLVRSETSRIDTEYTKKHTQAGMSQQITKSTLANKQRLRILSARQELLDRLFEEAGTKVADGVGKGKGEKSYEAVLKNLILEGLYAMADEKRVTLRCREKDDAVVKKAAEAAGKEFKEKMKGREVKVEVDGKERLGKETSGGVIILDHTGKIDINNTFDERMKLLETDALPSVRETLFGENKNRRFKE</sequence>
<dbReference type="SUPFAM" id="SSF160527">
    <property type="entry name" value="V-type ATPase subunit E-like"/>
    <property type="match status" value="1"/>
</dbReference>